<dbReference type="RefSeq" id="WP_179267916.1">
    <property type="nucleotide sequence ID" value="NZ_CP058579.1"/>
</dbReference>
<protein>
    <submittedName>
        <fullName evidence="1">Uncharacterized protein</fullName>
    </submittedName>
</protein>
<accession>A0A7D5L9T5</accession>
<dbReference type="OrthoDB" id="340883at2157"/>
<organism evidence="1 2">
    <name type="scientific">Halorarum salinum</name>
    <dbReference type="NCBI Taxonomy" id="2743089"/>
    <lineage>
        <taxon>Archaea</taxon>
        <taxon>Methanobacteriati</taxon>
        <taxon>Methanobacteriota</taxon>
        <taxon>Stenosarchaea group</taxon>
        <taxon>Halobacteria</taxon>
        <taxon>Halobacteriales</taxon>
        <taxon>Haloferacaceae</taxon>
        <taxon>Halorarum</taxon>
    </lineage>
</organism>
<proteinExistence type="predicted"/>
<dbReference type="AlphaFoldDB" id="A0A7D5L9T5"/>
<dbReference type="KEGG" id="halu:HUG12_06115"/>
<sequence>MPETTDHGTFTHLEGELAWTIAEHRSPTDAVAMTERLLDRDDGPFELLGLVDGCERAVYWAHLTRTAVRAAFDADGVDRFEEPGDSDGPRRKGEYLQREAVTGWDWVHPRHRWCTAEGRRR</sequence>
<keyword evidence="2" id="KW-1185">Reference proteome</keyword>
<evidence type="ECO:0000313" key="2">
    <source>
        <dbReference type="Proteomes" id="UP000509626"/>
    </source>
</evidence>
<reference evidence="1 2" key="1">
    <citation type="submission" date="2020-06" db="EMBL/GenBank/DDBJ databases">
        <title>NJ-3-1, isolated from saline soil.</title>
        <authorList>
            <person name="Cui H.L."/>
            <person name="Shi X."/>
        </authorList>
    </citation>
    <scope>NUCLEOTIDE SEQUENCE [LARGE SCALE GENOMIC DNA]</scope>
    <source>
        <strain evidence="1 2">NJ-3-1</strain>
    </source>
</reference>
<gene>
    <name evidence="1" type="ORF">HUG12_06115</name>
</gene>
<dbReference type="Proteomes" id="UP000509626">
    <property type="component" value="Chromosome"/>
</dbReference>
<dbReference type="EMBL" id="CP058579">
    <property type="protein sequence ID" value="QLG61331.1"/>
    <property type="molecule type" value="Genomic_DNA"/>
</dbReference>
<evidence type="ECO:0000313" key="1">
    <source>
        <dbReference type="EMBL" id="QLG61331.1"/>
    </source>
</evidence>
<dbReference type="GeneID" id="56037016"/>
<name>A0A7D5L9T5_9EURY</name>